<evidence type="ECO:0000256" key="1">
    <source>
        <dbReference type="ARBA" id="ARBA00004429"/>
    </source>
</evidence>
<keyword evidence="7 9" id="KW-1133">Transmembrane helix</keyword>
<evidence type="ECO:0000256" key="4">
    <source>
        <dbReference type="ARBA" id="ARBA00022475"/>
    </source>
</evidence>
<feature type="transmembrane region" description="Helical" evidence="9">
    <location>
        <begin position="209"/>
        <end position="230"/>
    </location>
</feature>
<dbReference type="RefSeq" id="WP_077550731.1">
    <property type="nucleotide sequence ID" value="NZ_MLHO01000020.1"/>
</dbReference>
<evidence type="ECO:0000256" key="7">
    <source>
        <dbReference type="ARBA" id="ARBA00022989"/>
    </source>
</evidence>
<dbReference type="PANTHER" id="PTHR32196:SF21">
    <property type="entry name" value="ABC TRANSPORTER PERMEASE PROTEIN YPHD-RELATED"/>
    <property type="match status" value="1"/>
</dbReference>
<proteinExistence type="inferred from homology"/>
<feature type="transmembrane region" description="Helical" evidence="9">
    <location>
        <begin position="12"/>
        <end position="31"/>
    </location>
</feature>
<protein>
    <submittedName>
        <fullName evidence="10">Sugar ABC transporter permease</fullName>
    </submittedName>
</protein>
<dbReference type="Pfam" id="PF02653">
    <property type="entry name" value="BPD_transp_2"/>
    <property type="match status" value="1"/>
</dbReference>
<dbReference type="GO" id="GO:0005886">
    <property type="term" value="C:plasma membrane"/>
    <property type="evidence" value="ECO:0007669"/>
    <property type="project" value="UniProtKB-SubCell"/>
</dbReference>
<dbReference type="GO" id="GO:0022857">
    <property type="term" value="F:transmembrane transporter activity"/>
    <property type="evidence" value="ECO:0007669"/>
    <property type="project" value="InterPro"/>
</dbReference>
<keyword evidence="11" id="KW-1185">Reference proteome</keyword>
<name>A0A1V3JM08_9PAST</name>
<dbReference type="Proteomes" id="UP000188541">
    <property type="component" value="Unassembled WGS sequence"/>
</dbReference>
<evidence type="ECO:0000256" key="3">
    <source>
        <dbReference type="ARBA" id="ARBA00022448"/>
    </source>
</evidence>
<comment type="subcellular location">
    <subcellularLocation>
        <location evidence="1">Cell inner membrane</location>
        <topology evidence="1">Multi-pass membrane protein</topology>
    </subcellularLocation>
</comment>
<comment type="caution">
    <text evidence="10">The sequence shown here is derived from an EMBL/GenBank/DDBJ whole genome shotgun (WGS) entry which is preliminary data.</text>
</comment>
<keyword evidence="6 9" id="KW-0812">Transmembrane</keyword>
<reference evidence="10 11" key="1">
    <citation type="submission" date="2016-10" db="EMBL/GenBank/DDBJ databases">
        <title>Rodentibacter gen. nov. and new species.</title>
        <authorList>
            <person name="Christensen H."/>
        </authorList>
    </citation>
    <scope>NUCLEOTIDE SEQUENCE [LARGE SCALE GENOMIC DNA]</scope>
    <source>
        <strain evidence="10 11">1996246016</strain>
    </source>
</reference>
<dbReference type="OrthoDB" id="7947581at2"/>
<dbReference type="AlphaFoldDB" id="A0A1V3JM08"/>
<gene>
    <name evidence="10" type="ORF">BKK55_04100</name>
</gene>
<dbReference type="EMBL" id="MLHO01000020">
    <property type="protein sequence ID" value="OOF57688.1"/>
    <property type="molecule type" value="Genomic_DNA"/>
</dbReference>
<evidence type="ECO:0000256" key="6">
    <source>
        <dbReference type="ARBA" id="ARBA00022692"/>
    </source>
</evidence>
<feature type="transmembrane region" description="Helical" evidence="9">
    <location>
        <begin position="88"/>
        <end position="108"/>
    </location>
</feature>
<feature type="transmembrane region" description="Helical" evidence="9">
    <location>
        <begin position="288"/>
        <end position="306"/>
    </location>
</feature>
<sequence length="313" mass="34104">MKLQSDNTIKYLFLLFIVAISIFSILIPDVFWSMANFQSIASQIAVLGILTLAMAIPMLTSGINLSIIATMNACALIIAYFITKQDSFGYLLIGLSLSLLCAFLIGLFNGALISIVKVSPILATLGTMTLINGLNILMTNGSTIANFPESFLTISSTIFLFVPFPLIIFLFLALIIWFLLEKTTIGKSIYFIGNNEKATFYSGIDTGKVIIVVYIISSLLCMFAAILMMSKLNSAKASYGDSYLLISILASVLGGINPDGGKGKLIGILIALILLQIIESGLNMLGVSSYITMILWGCLLILFIFLQRYRLFK</sequence>
<evidence type="ECO:0000313" key="10">
    <source>
        <dbReference type="EMBL" id="OOF57688.1"/>
    </source>
</evidence>
<feature type="transmembrane region" description="Helical" evidence="9">
    <location>
        <begin position="158"/>
        <end position="180"/>
    </location>
</feature>
<dbReference type="CDD" id="cd06579">
    <property type="entry name" value="TM_PBP1_transp_AraH_like"/>
    <property type="match status" value="1"/>
</dbReference>
<accession>A0A1V3JM08</accession>
<dbReference type="STRING" id="1908266.BKK55_04100"/>
<feature type="transmembrane region" description="Helical" evidence="9">
    <location>
        <begin position="265"/>
        <end position="282"/>
    </location>
</feature>
<keyword evidence="5" id="KW-0997">Cell inner membrane</keyword>
<evidence type="ECO:0000313" key="11">
    <source>
        <dbReference type="Proteomes" id="UP000188541"/>
    </source>
</evidence>
<evidence type="ECO:0000256" key="8">
    <source>
        <dbReference type="ARBA" id="ARBA00023136"/>
    </source>
</evidence>
<evidence type="ECO:0000256" key="9">
    <source>
        <dbReference type="SAM" id="Phobius"/>
    </source>
</evidence>
<feature type="transmembrane region" description="Helical" evidence="9">
    <location>
        <begin position="120"/>
        <end position="138"/>
    </location>
</feature>
<dbReference type="PANTHER" id="PTHR32196">
    <property type="entry name" value="ABC TRANSPORTER PERMEASE PROTEIN YPHD-RELATED-RELATED"/>
    <property type="match status" value="1"/>
</dbReference>
<keyword evidence="8 9" id="KW-0472">Membrane</keyword>
<evidence type="ECO:0000256" key="5">
    <source>
        <dbReference type="ARBA" id="ARBA00022519"/>
    </source>
</evidence>
<dbReference type="InterPro" id="IPR001851">
    <property type="entry name" value="ABC_transp_permease"/>
</dbReference>
<keyword evidence="3" id="KW-0813">Transport</keyword>
<feature type="transmembrane region" description="Helical" evidence="9">
    <location>
        <begin position="37"/>
        <end position="56"/>
    </location>
</feature>
<keyword evidence="4" id="KW-1003">Cell membrane</keyword>
<organism evidence="10 11">
    <name type="scientific">Rodentibacter genomosp. 2</name>
    <dbReference type="NCBI Taxonomy" id="1908266"/>
    <lineage>
        <taxon>Bacteria</taxon>
        <taxon>Pseudomonadati</taxon>
        <taxon>Pseudomonadota</taxon>
        <taxon>Gammaproteobacteria</taxon>
        <taxon>Pasteurellales</taxon>
        <taxon>Pasteurellaceae</taxon>
        <taxon>Rodentibacter</taxon>
    </lineage>
</organism>
<feature type="transmembrane region" description="Helical" evidence="9">
    <location>
        <begin position="242"/>
        <end position="258"/>
    </location>
</feature>
<feature type="transmembrane region" description="Helical" evidence="9">
    <location>
        <begin position="63"/>
        <end position="82"/>
    </location>
</feature>
<evidence type="ECO:0000256" key="2">
    <source>
        <dbReference type="ARBA" id="ARBA00007942"/>
    </source>
</evidence>
<comment type="similarity">
    <text evidence="2">Belongs to the binding-protein-dependent transport system permease family. AraH/RbsC subfamily.</text>
</comment>